<feature type="transmembrane region" description="Helical" evidence="1">
    <location>
        <begin position="29"/>
        <end position="47"/>
    </location>
</feature>
<evidence type="ECO:0008006" key="4">
    <source>
        <dbReference type="Google" id="ProtNLM"/>
    </source>
</evidence>
<feature type="transmembrane region" description="Helical" evidence="1">
    <location>
        <begin position="59"/>
        <end position="78"/>
    </location>
</feature>
<keyword evidence="1" id="KW-0812">Transmembrane</keyword>
<feature type="transmembrane region" description="Helical" evidence="1">
    <location>
        <begin position="361"/>
        <end position="381"/>
    </location>
</feature>
<dbReference type="Proteomes" id="UP000198755">
    <property type="component" value="Unassembled WGS sequence"/>
</dbReference>
<keyword evidence="1" id="KW-1133">Transmembrane helix</keyword>
<name>A0A1I3XIL7_9HYPH</name>
<dbReference type="AlphaFoldDB" id="A0A1I3XIL7"/>
<feature type="transmembrane region" description="Helical" evidence="1">
    <location>
        <begin position="123"/>
        <end position="142"/>
    </location>
</feature>
<protein>
    <recommendedName>
        <fullName evidence="4">O-Antigen ligase</fullName>
    </recommendedName>
</protein>
<feature type="transmembrane region" description="Helical" evidence="1">
    <location>
        <begin position="412"/>
        <end position="428"/>
    </location>
</feature>
<feature type="transmembrane region" description="Helical" evidence="1">
    <location>
        <begin position="268"/>
        <end position="289"/>
    </location>
</feature>
<evidence type="ECO:0000313" key="3">
    <source>
        <dbReference type="Proteomes" id="UP000198755"/>
    </source>
</evidence>
<proteinExistence type="predicted"/>
<sequence length="436" mass="44845">MFIALGVLLGVISLSPAILTVDGPFLPCLVPLLVSIGLILVAMDLPLSDAQRFARLVKPFVIVASIPAVWLLIQIIPLPSWQPLPSTKISLLANPIWTSLAPGFRNGAHGAISVDIGATAMALVRYLSIVGVVLLTAALTINRDRAESVLVSLTAASVLISFAVACSDLFGVNFVTDREEARDCACLGIVLSAACCSLVFERNETRRSKSGRREPEFILAVGASLAAFLICAIAIALAHSGSLIFAASCGFGAFAAVILVRRLDLGRWGAAAIGVTASVIALALVSGAAGSSQDPRLAFVKRDAASIELTQRILLDAPFLGNGGGTFSALAPIYQSSDAHSRAIPAATSAAEISIEMGRPILWGAALAAAFASISLMRASAQRGRDSFYPAAGAASLIVLLVLAFINPGLLGSAIPLVGAGILGLAIAQSQGRTSS</sequence>
<feature type="transmembrane region" description="Helical" evidence="1">
    <location>
        <begin position="243"/>
        <end position="261"/>
    </location>
</feature>
<reference evidence="2 3" key="1">
    <citation type="submission" date="2016-10" db="EMBL/GenBank/DDBJ databases">
        <authorList>
            <person name="de Groot N.N."/>
        </authorList>
    </citation>
    <scope>NUCLEOTIDE SEQUENCE [LARGE SCALE GENOMIC DNA]</scope>
    <source>
        <strain evidence="2 3">NE2</strain>
    </source>
</reference>
<gene>
    <name evidence="2" type="ORF">SAMN05444581_103168</name>
</gene>
<feature type="transmembrane region" description="Helical" evidence="1">
    <location>
        <begin position="149"/>
        <end position="175"/>
    </location>
</feature>
<keyword evidence="1" id="KW-0472">Membrane</keyword>
<organism evidence="2 3">
    <name type="scientific">Methylocapsa palsarum</name>
    <dbReference type="NCBI Taxonomy" id="1612308"/>
    <lineage>
        <taxon>Bacteria</taxon>
        <taxon>Pseudomonadati</taxon>
        <taxon>Pseudomonadota</taxon>
        <taxon>Alphaproteobacteria</taxon>
        <taxon>Hyphomicrobiales</taxon>
        <taxon>Beijerinckiaceae</taxon>
        <taxon>Methylocapsa</taxon>
    </lineage>
</organism>
<dbReference type="OrthoDB" id="8438770at2"/>
<keyword evidence="3" id="KW-1185">Reference proteome</keyword>
<feature type="transmembrane region" description="Helical" evidence="1">
    <location>
        <begin position="187"/>
        <end position="205"/>
    </location>
</feature>
<feature type="transmembrane region" description="Helical" evidence="1">
    <location>
        <begin position="217"/>
        <end position="237"/>
    </location>
</feature>
<accession>A0A1I3XIL7</accession>
<feature type="transmembrane region" description="Helical" evidence="1">
    <location>
        <begin position="388"/>
        <end position="406"/>
    </location>
</feature>
<dbReference type="RefSeq" id="WP_091679439.1">
    <property type="nucleotide sequence ID" value="NZ_FOSN01000003.1"/>
</dbReference>
<dbReference type="EMBL" id="FOSN01000003">
    <property type="protein sequence ID" value="SFK19362.1"/>
    <property type="molecule type" value="Genomic_DNA"/>
</dbReference>
<evidence type="ECO:0000313" key="2">
    <source>
        <dbReference type="EMBL" id="SFK19362.1"/>
    </source>
</evidence>
<dbReference type="STRING" id="1612308.SAMN05444581_103168"/>
<evidence type="ECO:0000256" key="1">
    <source>
        <dbReference type="SAM" id="Phobius"/>
    </source>
</evidence>